<sequence>ENRRQRGGRPRRVVGLRCRRGGLRAVPAAPAAGEGAGGGLRLGGAGPFSLGRGVAGDRRRPQGPRRRAVRACRRRGAGRQGSRSFRRRRRGPLAAPRGRAWDRTGQGAFPAEAGGRLRGRRVQKGTPGRQAHRRLFLPPAALPAPRRQEGDRGRRAPPERRLFRIVVRAYHGASSCRSRGRGGPGAARGEVRHAEPRPRSLPVPSRARRGCGAPGAEAYRGGWHPGHRLALGRGPRSWL</sequence>
<dbReference type="EMBL" id="CADCVM010000037">
    <property type="protein sequence ID" value="CAA9468346.1"/>
    <property type="molecule type" value="Genomic_DNA"/>
</dbReference>
<dbReference type="AlphaFoldDB" id="A0A6J4R9X0"/>
<feature type="region of interest" description="Disordered" evidence="1">
    <location>
        <begin position="174"/>
        <end position="213"/>
    </location>
</feature>
<name>A0A6J4R9X0_9ACTN</name>
<accession>A0A6J4R9X0</accession>
<proteinExistence type="predicted"/>
<gene>
    <name evidence="2" type="ORF">AVDCRST_MAG05-300</name>
</gene>
<feature type="non-terminal residue" evidence="2">
    <location>
        <position position="239"/>
    </location>
</feature>
<feature type="non-terminal residue" evidence="2">
    <location>
        <position position="1"/>
    </location>
</feature>
<feature type="compositionally biased region" description="Gly residues" evidence="1">
    <location>
        <begin position="34"/>
        <end position="46"/>
    </location>
</feature>
<evidence type="ECO:0000256" key="1">
    <source>
        <dbReference type="SAM" id="MobiDB-lite"/>
    </source>
</evidence>
<feature type="compositionally biased region" description="Basic residues" evidence="1">
    <location>
        <begin position="61"/>
        <end position="77"/>
    </location>
</feature>
<protein>
    <submittedName>
        <fullName evidence="2">Uncharacterized protein</fullName>
    </submittedName>
</protein>
<feature type="region of interest" description="Disordered" evidence="1">
    <location>
        <begin position="28"/>
        <end position="114"/>
    </location>
</feature>
<reference evidence="2" key="1">
    <citation type="submission" date="2020-02" db="EMBL/GenBank/DDBJ databases">
        <authorList>
            <person name="Meier V. D."/>
        </authorList>
    </citation>
    <scope>NUCLEOTIDE SEQUENCE</scope>
    <source>
        <strain evidence="2">AVDCRST_MAG05</strain>
    </source>
</reference>
<feature type="compositionally biased region" description="Basic and acidic residues" evidence="1">
    <location>
        <begin position="189"/>
        <end position="198"/>
    </location>
</feature>
<organism evidence="2">
    <name type="scientific">uncultured Rubrobacteraceae bacterium</name>
    <dbReference type="NCBI Taxonomy" id="349277"/>
    <lineage>
        <taxon>Bacteria</taxon>
        <taxon>Bacillati</taxon>
        <taxon>Actinomycetota</taxon>
        <taxon>Rubrobacteria</taxon>
        <taxon>Rubrobacterales</taxon>
        <taxon>Rubrobacteraceae</taxon>
        <taxon>environmental samples</taxon>
    </lineage>
</organism>
<evidence type="ECO:0000313" key="2">
    <source>
        <dbReference type="EMBL" id="CAA9468346.1"/>
    </source>
</evidence>